<dbReference type="AlphaFoldDB" id="A0A0F8XLP7"/>
<evidence type="ECO:0000313" key="2">
    <source>
        <dbReference type="EMBL" id="KKK69992.1"/>
    </source>
</evidence>
<reference evidence="2" key="1">
    <citation type="journal article" date="2015" name="Nature">
        <title>Complex archaea that bridge the gap between prokaryotes and eukaryotes.</title>
        <authorList>
            <person name="Spang A."/>
            <person name="Saw J.H."/>
            <person name="Jorgensen S.L."/>
            <person name="Zaremba-Niedzwiedzka K."/>
            <person name="Martijn J."/>
            <person name="Lind A.E."/>
            <person name="van Eijk R."/>
            <person name="Schleper C."/>
            <person name="Guy L."/>
            <person name="Ettema T.J."/>
        </authorList>
    </citation>
    <scope>NUCLEOTIDE SEQUENCE</scope>
</reference>
<comment type="caution">
    <text evidence="2">The sequence shown here is derived from an EMBL/GenBank/DDBJ whole genome shotgun (WGS) entry which is preliminary data.</text>
</comment>
<dbReference type="InterPro" id="IPR015947">
    <property type="entry name" value="PUA-like_sf"/>
</dbReference>
<feature type="domain" description="DUF3850" evidence="1">
    <location>
        <begin position="3"/>
        <end position="85"/>
    </location>
</feature>
<dbReference type="EMBL" id="LAZR01058391">
    <property type="protein sequence ID" value="KKK69992.1"/>
    <property type="molecule type" value="Genomic_DNA"/>
</dbReference>
<name>A0A0F8XLP7_9ZZZZ</name>
<accession>A0A0F8XLP7</accession>
<dbReference type="SUPFAM" id="SSF88697">
    <property type="entry name" value="PUA domain-like"/>
    <property type="match status" value="1"/>
</dbReference>
<dbReference type="Gene3D" id="2.30.130.30">
    <property type="entry name" value="Hypothetical protein"/>
    <property type="match status" value="1"/>
</dbReference>
<proteinExistence type="predicted"/>
<gene>
    <name evidence="2" type="ORF">LCGC14_2928500</name>
</gene>
<dbReference type="Pfam" id="PF12961">
    <property type="entry name" value="DUF3850"/>
    <property type="match status" value="1"/>
</dbReference>
<organism evidence="2">
    <name type="scientific">marine sediment metagenome</name>
    <dbReference type="NCBI Taxonomy" id="412755"/>
    <lineage>
        <taxon>unclassified sequences</taxon>
        <taxon>metagenomes</taxon>
        <taxon>ecological metagenomes</taxon>
    </lineage>
</organism>
<evidence type="ECO:0000259" key="1">
    <source>
        <dbReference type="Pfam" id="PF12961"/>
    </source>
</evidence>
<sequence>MTIHFLKTDHETYRNMESGEKTFDYRKNDRDFKVRDKVTLRDYFPDIRGRYTQEYDVYGSSIDFEITYILYGGKYGLPDNYCIMQLKRLRGMYYG</sequence>
<dbReference type="InterPro" id="IPR039440">
    <property type="entry name" value="DUF3850"/>
</dbReference>
<protein>
    <recommendedName>
        <fullName evidence="1">DUF3850 domain-containing protein</fullName>
    </recommendedName>
</protein>